<dbReference type="OrthoDB" id="9776685at2"/>
<dbReference type="PANTHER" id="PTHR43358:SF4">
    <property type="entry name" value="ALPHA_BETA HYDROLASE FOLD-1 DOMAIN-CONTAINING PROTEIN"/>
    <property type="match status" value="1"/>
</dbReference>
<reference evidence="2 3" key="1">
    <citation type="submission" date="2016-11" db="EMBL/GenBank/DDBJ databases">
        <authorList>
            <person name="Jaros S."/>
            <person name="Januszkiewicz K."/>
            <person name="Wedrychowicz H."/>
        </authorList>
    </citation>
    <scope>NUCLEOTIDE SEQUENCE [LARGE SCALE GENOMIC DNA]</scope>
    <source>
        <strain evidence="2 3">DSM 44666</strain>
    </source>
</reference>
<dbReference type="STRING" id="112248.SAMN05444392_11021"/>
<dbReference type="InterPro" id="IPR022742">
    <property type="entry name" value="Hydrolase_4"/>
</dbReference>
<dbReference type="PANTHER" id="PTHR43358">
    <property type="entry name" value="ALPHA/BETA-HYDROLASE"/>
    <property type="match status" value="1"/>
</dbReference>
<dbReference type="RefSeq" id="WP_073155888.1">
    <property type="nucleotide sequence ID" value="NZ_FQVL01000010.1"/>
</dbReference>
<name>A0A1M4ZNQ0_9BACL</name>
<dbReference type="Gene3D" id="3.40.50.1820">
    <property type="entry name" value="alpha/beta hydrolase"/>
    <property type="match status" value="1"/>
</dbReference>
<proteinExistence type="predicted"/>
<gene>
    <name evidence="2" type="ORF">SAMN05444392_11021</name>
</gene>
<evidence type="ECO:0000313" key="2">
    <source>
        <dbReference type="EMBL" id="SHF19545.1"/>
    </source>
</evidence>
<keyword evidence="3" id="KW-1185">Reference proteome</keyword>
<feature type="domain" description="Serine aminopeptidase S33" evidence="1">
    <location>
        <begin position="86"/>
        <end position="210"/>
    </location>
</feature>
<protein>
    <submittedName>
        <fullName evidence="2">Prolyl oligopeptidase family protein</fullName>
    </submittedName>
</protein>
<dbReference type="InterPro" id="IPR052920">
    <property type="entry name" value="DNA-binding_regulatory"/>
</dbReference>
<dbReference type="EMBL" id="FQVL01000010">
    <property type="protein sequence ID" value="SHF19545.1"/>
    <property type="molecule type" value="Genomic_DNA"/>
</dbReference>
<dbReference type="Pfam" id="PF12146">
    <property type="entry name" value="Hydrolase_4"/>
    <property type="match status" value="1"/>
</dbReference>
<dbReference type="AlphaFoldDB" id="A0A1M4ZNQ0"/>
<sequence>MDAGKLVPKFNIHLMKRITSTALVSIAGTIAISECIIWKALTPKRKPLIKDIDLPFYENITIENTDGDRRNQKFKLQGWLVRPQKESKGLVIFTHGYSGNRISNPTVRGLLKEFHLRGYTCLLYDSRRCGESEGKKITGGVFEPNDLLAVTRDALYKYGFKGHPIFYYGYSFGGATSIVTALKAKQEFGQDFQICGVIADSSFSDMKTYIQDYVPHLAAQKISGGHFIAKGLLPVIMGMAKLKKIDPESPLKAVQSLDFPPLFLVHSKHDYAIPASESVKLWQNYHGKGPVMLWLTDAQGHVKSYLQSPEVYISNVFHFTNIGSKRLRSSLFQASSKGKEELIFEKIIYKDNQSREIE</sequence>
<dbReference type="InterPro" id="IPR029058">
    <property type="entry name" value="AB_hydrolase_fold"/>
</dbReference>
<evidence type="ECO:0000313" key="3">
    <source>
        <dbReference type="Proteomes" id="UP000184476"/>
    </source>
</evidence>
<dbReference type="Proteomes" id="UP000184476">
    <property type="component" value="Unassembled WGS sequence"/>
</dbReference>
<organism evidence="2 3">
    <name type="scientific">Seinonella peptonophila</name>
    <dbReference type="NCBI Taxonomy" id="112248"/>
    <lineage>
        <taxon>Bacteria</taxon>
        <taxon>Bacillati</taxon>
        <taxon>Bacillota</taxon>
        <taxon>Bacilli</taxon>
        <taxon>Bacillales</taxon>
        <taxon>Thermoactinomycetaceae</taxon>
        <taxon>Seinonella</taxon>
    </lineage>
</organism>
<dbReference type="SUPFAM" id="SSF53474">
    <property type="entry name" value="alpha/beta-Hydrolases"/>
    <property type="match status" value="1"/>
</dbReference>
<accession>A0A1M4ZNQ0</accession>
<evidence type="ECO:0000259" key="1">
    <source>
        <dbReference type="Pfam" id="PF12146"/>
    </source>
</evidence>